<evidence type="ECO:0000313" key="2">
    <source>
        <dbReference type="EMBL" id="CAG6463567.1"/>
    </source>
</evidence>
<dbReference type="AlphaFoldDB" id="A0A8D8AZG2"/>
<evidence type="ECO:0000256" key="1">
    <source>
        <dbReference type="SAM" id="Phobius"/>
    </source>
</evidence>
<keyword evidence="1" id="KW-0812">Transmembrane</keyword>
<feature type="transmembrane region" description="Helical" evidence="1">
    <location>
        <begin position="58"/>
        <end position="77"/>
    </location>
</feature>
<proteinExistence type="predicted"/>
<reference evidence="2" key="1">
    <citation type="submission" date="2021-05" db="EMBL/GenBank/DDBJ databases">
        <authorList>
            <person name="Alioto T."/>
            <person name="Alioto T."/>
            <person name="Gomez Garrido J."/>
        </authorList>
    </citation>
    <scope>NUCLEOTIDE SEQUENCE</scope>
</reference>
<keyword evidence="1" id="KW-1133">Transmembrane helix</keyword>
<feature type="transmembrane region" description="Helical" evidence="1">
    <location>
        <begin position="89"/>
        <end position="109"/>
    </location>
</feature>
<sequence>MQELPNKIQSQFFILHRHVLQFRSLPTPMTTMLAAFALKLVEFLHPLVATTHCATLFGVHSVLVVFVVSVFAISVLRTYAVSWRRWRRWWLVVTGSIVGFLVTVASFAGDTLVVLVTAYQQILGTGAYRRFDRIRVLHGRTRLNQISIIWISHRIRRDFSDRQNCQRGH</sequence>
<organism evidence="2">
    <name type="scientific">Culex pipiens</name>
    <name type="common">House mosquito</name>
    <dbReference type="NCBI Taxonomy" id="7175"/>
    <lineage>
        <taxon>Eukaryota</taxon>
        <taxon>Metazoa</taxon>
        <taxon>Ecdysozoa</taxon>
        <taxon>Arthropoda</taxon>
        <taxon>Hexapoda</taxon>
        <taxon>Insecta</taxon>
        <taxon>Pterygota</taxon>
        <taxon>Neoptera</taxon>
        <taxon>Endopterygota</taxon>
        <taxon>Diptera</taxon>
        <taxon>Nematocera</taxon>
        <taxon>Culicoidea</taxon>
        <taxon>Culicidae</taxon>
        <taxon>Culicinae</taxon>
        <taxon>Culicini</taxon>
        <taxon>Culex</taxon>
        <taxon>Culex</taxon>
    </lineage>
</organism>
<dbReference type="EMBL" id="HBUE01048734">
    <property type="protein sequence ID" value="CAG6463567.1"/>
    <property type="molecule type" value="Transcribed_RNA"/>
</dbReference>
<accession>A0A8D8AZG2</accession>
<name>A0A8D8AZG2_CULPI</name>
<protein>
    <submittedName>
        <fullName evidence="2">(northern house mosquito) hypothetical protein</fullName>
    </submittedName>
</protein>
<keyword evidence="1" id="KW-0472">Membrane</keyword>